<feature type="domain" description="Peptidoglycan binding-like" evidence="2">
    <location>
        <begin position="34"/>
        <end position="84"/>
    </location>
</feature>
<dbReference type="SUPFAM" id="SSF81296">
    <property type="entry name" value="E set domains"/>
    <property type="match status" value="2"/>
</dbReference>
<dbReference type="Pfam" id="PF01471">
    <property type="entry name" value="PG_binding_1"/>
    <property type="match status" value="1"/>
</dbReference>
<dbReference type="Gene3D" id="1.10.101.10">
    <property type="entry name" value="PGBD-like superfamily/PGBD"/>
    <property type="match status" value="1"/>
</dbReference>
<dbReference type="InterPro" id="IPR002909">
    <property type="entry name" value="IPT_dom"/>
</dbReference>
<feature type="domain" description="IPT/TIG" evidence="3">
    <location>
        <begin position="137"/>
        <end position="203"/>
    </location>
</feature>
<evidence type="ECO:0000259" key="3">
    <source>
        <dbReference type="Pfam" id="PF01833"/>
    </source>
</evidence>
<sequence>MKIKIFFCVGLLLLPNFLFSATVDFTRTLSLGSRGEDVRALQKFLNIDSDTTVATSGVGSIGKETDYFGPATRRAVIKFQEKYRAEVLTPAGLSVGTGFFGSGTRAKVIALKNTATSVSFAASSSTAVPKGQVVVMFPSQYSGKAGTTITISGAGFTSTDNTIYFGEGHAVEKAKSWNGQSISFKIPAIPKGNYSLFVKNARGESNKDAFFVVTDGVTPEPTIENVGPSRANNNETITIKGSGFSLKGNMIRTGTSVFENIPSVDGATLLFKAQSSFLVSTTTPANSKKASLPVWVHIVNENGVSNGKSFDLEL</sequence>
<evidence type="ECO:0000313" key="4">
    <source>
        <dbReference type="EMBL" id="KKS48246.1"/>
    </source>
</evidence>
<dbReference type="STRING" id="1618756.UV12_C0002G0095"/>
<dbReference type="Pfam" id="PF01833">
    <property type="entry name" value="TIG"/>
    <property type="match status" value="2"/>
</dbReference>
<reference evidence="4 5" key="1">
    <citation type="journal article" date="2015" name="Nature">
        <title>rRNA introns, odd ribosomes, and small enigmatic genomes across a large radiation of phyla.</title>
        <authorList>
            <person name="Brown C.T."/>
            <person name="Hug L.A."/>
            <person name="Thomas B.C."/>
            <person name="Sharon I."/>
            <person name="Castelle C.J."/>
            <person name="Singh A."/>
            <person name="Wilkins M.J."/>
            <person name="Williams K.H."/>
            <person name="Banfield J.F."/>
        </authorList>
    </citation>
    <scope>NUCLEOTIDE SEQUENCE [LARGE SCALE GENOMIC DNA]</scope>
</reference>
<dbReference type="Gene3D" id="2.60.40.10">
    <property type="entry name" value="Immunoglobulins"/>
    <property type="match status" value="2"/>
</dbReference>
<organism evidence="4 5">
    <name type="scientific">Candidatus Nomurabacteria bacterium GW2011_GWC2_42_20</name>
    <dbReference type="NCBI Taxonomy" id="1618756"/>
    <lineage>
        <taxon>Bacteria</taxon>
        <taxon>Candidatus Nomuraibacteriota</taxon>
    </lineage>
</organism>
<dbReference type="InterPro" id="IPR014756">
    <property type="entry name" value="Ig_E-set"/>
</dbReference>
<name>A0A0G1BPQ8_9BACT</name>
<dbReference type="InterPro" id="IPR036366">
    <property type="entry name" value="PGBDSf"/>
</dbReference>
<comment type="caution">
    <text evidence="4">The sequence shown here is derived from an EMBL/GenBank/DDBJ whole genome shotgun (WGS) entry which is preliminary data.</text>
</comment>
<evidence type="ECO:0000313" key="5">
    <source>
        <dbReference type="Proteomes" id="UP000034704"/>
    </source>
</evidence>
<dbReference type="EMBL" id="LCDG01000002">
    <property type="protein sequence ID" value="KKS48246.1"/>
    <property type="molecule type" value="Genomic_DNA"/>
</dbReference>
<keyword evidence="1" id="KW-0732">Signal</keyword>
<evidence type="ECO:0000256" key="1">
    <source>
        <dbReference type="SAM" id="SignalP"/>
    </source>
</evidence>
<dbReference type="InterPro" id="IPR013783">
    <property type="entry name" value="Ig-like_fold"/>
</dbReference>
<feature type="chain" id="PRO_5002536159" description="IPT/TIG domain-containing protein" evidence="1">
    <location>
        <begin position="21"/>
        <end position="314"/>
    </location>
</feature>
<dbReference type="InterPro" id="IPR002477">
    <property type="entry name" value="Peptidoglycan-bd-like"/>
</dbReference>
<feature type="signal peptide" evidence="1">
    <location>
        <begin position="1"/>
        <end position="20"/>
    </location>
</feature>
<feature type="domain" description="IPT/TIG" evidence="3">
    <location>
        <begin position="221"/>
        <end position="310"/>
    </location>
</feature>
<gene>
    <name evidence="4" type="ORF">UV12_C0002G0095</name>
</gene>
<evidence type="ECO:0008006" key="6">
    <source>
        <dbReference type="Google" id="ProtNLM"/>
    </source>
</evidence>
<dbReference type="InterPro" id="IPR036365">
    <property type="entry name" value="PGBD-like_sf"/>
</dbReference>
<dbReference type="SUPFAM" id="SSF47090">
    <property type="entry name" value="PGBD-like"/>
    <property type="match status" value="1"/>
</dbReference>
<evidence type="ECO:0000259" key="2">
    <source>
        <dbReference type="Pfam" id="PF01471"/>
    </source>
</evidence>
<proteinExistence type="predicted"/>
<dbReference type="Proteomes" id="UP000034704">
    <property type="component" value="Unassembled WGS sequence"/>
</dbReference>
<protein>
    <recommendedName>
        <fullName evidence="6">IPT/TIG domain-containing protein</fullName>
    </recommendedName>
</protein>
<accession>A0A0G1BPQ8</accession>
<dbReference type="AlphaFoldDB" id="A0A0G1BPQ8"/>